<name>A0A3L7JZ88_9BACI</name>
<dbReference type="PANTHER" id="PTHR30363">
    <property type="entry name" value="HTH-TYPE TRANSCRIPTIONAL REGULATOR SRLR-RELATED"/>
    <property type="match status" value="1"/>
</dbReference>
<keyword evidence="3" id="KW-1185">Reference proteome</keyword>
<dbReference type="InterPro" id="IPR014036">
    <property type="entry name" value="DeoR-like_C"/>
</dbReference>
<dbReference type="SMART" id="SM01134">
    <property type="entry name" value="DeoRC"/>
    <property type="match status" value="1"/>
</dbReference>
<dbReference type="OrthoDB" id="9797223at2"/>
<dbReference type="RefSeq" id="WP_121679979.1">
    <property type="nucleotide sequence ID" value="NZ_RCVZ01000004.1"/>
</dbReference>
<dbReference type="PANTHER" id="PTHR30363:SF44">
    <property type="entry name" value="AGA OPERON TRANSCRIPTIONAL REPRESSOR-RELATED"/>
    <property type="match status" value="1"/>
</dbReference>
<evidence type="ECO:0000259" key="1">
    <source>
        <dbReference type="Pfam" id="PF00455"/>
    </source>
</evidence>
<protein>
    <submittedName>
        <fullName evidence="2">DeoR/GlpR transcriptional regulator</fullName>
    </submittedName>
</protein>
<proteinExistence type="predicted"/>
<dbReference type="InterPro" id="IPR050313">
    <property type="entry name" value="Carb_Metab_HTH_regulators"/>
</dbReference>
<dbReference type="Gene3D" id="3.40.50.1360">
    <property type="match status" value="1"/>
</dbReference>
<dbReference type="AlphaFoldDB" id="A0A3L7JZ88"/>
<organism evidence="2 3">
    <name type="scientific">Falsibacillus albus</name>
    <dbReference type="NCBI Taxonomy" id="2478915"/>
    <lineage>
        <taxon>Bacteria</taxon>
        <taxon>Bacillati</taxon>
        <taxon>Bacillota</taxon>
        <taxon>Bacilli</taxon>
        <taxon>Bacillales</taxon>
        <taxon>Bacillaceae</taxon>
        <taxon>Falsibacillus</taxon>
    </lineage>
</organism>
<accession>A0A3L7JZ88</accession>
<evidence type="ECO:0000313" key="3">
    <source>
        <dbReference type="Proteomes" id="UP000276770"/>
    </source>
</evidence>
<dbReference type="EMBL" id="RCVZ01000004">
    <property type="protein sequence ID" value="RLQ96127.1"/>
    <property type="molecule type" value="Genomic_DNA"/>
</dbReference>
<dbReference type="SUPFAM" id="SSF100950">
    <property type="entry name" value="NagB/RpiA/CoA transferase-like"/>
    <property type="match status" value="1"/>
</dbReference>
<sequence>MPIMERQGKFMDEKRAIAKMAVSMIEEESTILLDGGSTIAQMAELLGDFPVTAITNDLKIANILLNKERIQVIVLGGSQIGTTTSLFGPLLLDSLQRYRVQHLFLGTTGIDPNHGLSVFNSLQAEYKRQIIPLADQVILLADHTKFGETALIRFGHISDVDTIISDSKLLEYFRDKLKKQNKRVLIAP</sequence>
<dbReference type="Pfam" id="PF00455">
    <property type="entry name" value="DeoRC"/>
    <property type="match status" value="1"/>
</dbReference>
<reference evidence="2 3" key="1">
    <citation type="submission" date="2018-10" db="EMBL/GenBank/DDBJ databases">
        <title>Falsibacillus sp. genome draft.</title>
        <authorList>
            <person name="Shi S."/>
        </authorList>
    </citation>
    <scope>NUCLEOTIDE SEQUENCE [LARGE SCALE GENOMIC DNA]</scope>
    <source>
        <strain evidence="2 3">GY 10110</strain>
    </source>
</reference>
<dbReference type="InterPro" id="IPR037171">
    <property type="entry name" value="NagB/RpiA_transferase-like"/>
</dbReference>
<comment type="caution">
    <text evidence="2">The sequence shown here is derived from an EMBL/GenBank/DDBJ whole genome shotgun (WGS) entry which is preliminary data.</text>
</comment>
<dbReference type="Proteomes" id="UP000276770">
    <property type="component" value="Unassembled WGS sequence"/>
</dbReference>
<gene>
    <name evidence="2" type="ORF">D9X91_07480</name>
</gene>
<feature type="domain" description="DeoR-like transcriptional repressor C-terminal sensor" evidence="1">
    <location>
        <begin position="11"/>
        <end position="167"/>
    </location>
</feature>
<evidence type="ECO:0000313" key="2">
    <source>
        <dbReference type="EMBL" id="RLQ96127.1"/>
    </source>
</evidence>